<dbReference type="Proteomes" id="UP000694864">
    <property type="component" value="Unplaced"/>
</dbReference>
<name>A0ABM0Y5S1_CAMSA</name>
<evidence type="ECO:0000259" key="1">
    <source>
        <dbReference type="Pfam" id="PF03732"/>
    </source>
</evidence>
<dbReference type="RefSeq" id="XP_010495960.1">
    <property type="nucleotide sequence ID" value="XM_010497658.1"/>
</dbReference>
<proteinExistence type="predicted"/>
<keyword evidence="2" id="KW-1185">Reference proteome</keyword>
<evidence type="ECO:0000313" key="3">
    <source>
        <dbReference type="RefSeq" id="XP_010495960.1"/>
    </source>
</evidence>
<accession>A0ABM0Y5S1</accession>
<protein>
    <submittedName>
        <fullName evidence="3">Uncharacterized protein LOC104773109</fullName>
    </submittedName>
</protein>
<reference evidence="2" key="1">
    <citation type="journal article" date="2014" name="Nat. Commun.">
        <title>The emerging biofuel crop Camelina sativa retains a highly undifferentiated hexaploid genome structure.</title>
        <authorList>
            <person name="Kagale S."/>
            <person name="Koh C."/>
            <person name="Nixon J."/>
            <person name="Bollina V."/>
            <person name="Clarke W.E."/>
            <person name="Tuteja R."/>
            <person name="Spillane C."/>
            <person name="Robinson S.J."/>
            <person name="Links M.G."/>
            <person name="Clarke C."/>
            <person name="Higgins E.E."/>
            <person name="Huebert T."/>
            <person name="Sharpe A.G."/>
            <person name="Parkin I.A."/>
        </authorList>
    </citation>
    <scope>NUCLEOTIDE SEQUENCE [LARGE SCALE GENOMIC DNA]</scope>
    <source>
        <strain evidence="2">cv. DH55</strain>
    </source>
</reference>
<dbReference type="InterPro" id="IPR005162">
    <property type="entry name" value="Retrotrans_gag_dom"/>
</dbReference>
<sequence>MLLRNLGFRKFKGDPNIVLADAWIKELENNFEMTNCPEEYRRRVAVNFLEQDARAWWDTVVPRYRFQTITWEMFKREFELKYFPPESRDRLENQFLQLEQGEMTVRAYGRVFTRLRRYLYQGNDDELAMARRFFHGLRPDIKGRLHAVTYRSVAEVEERAVSVEEAIETENEISAKEKKKEPVQQTKIVNTRKVNQVAGRN</sequence>
<dbReference type="PANTHER" id="PTHR33223">
    <property type="entry name" value="CCHC-TYPE DOMAIN-CONTAINING PROTEIN"/>
    <property type="match status" value="1"/>
</dbReference>
<gene>
    <name evidence="3" type="primary">LOC104773109</name>
</gene>
<reference evidence="3" key="2">
    <citation type="submission" date="2025-08" db="UniProtKB">
        <authorList>
            <consortium name="RefSeq"/>
        </authorList>
    </citation>
    <scope>IDENTIFICATION</scope>
    <source>
        <tissue evidence="3">Leaf</tissue>
    </source>
</reference>
<organism evidence="2 3">
    <name type="scientific">Camelina sativa</name>
    <name type="common">False flax</name>
    <name type="synonym">Myagrum sativum</name>
    <dbReference type="NCBI Taxonomy" id="90675"/>
    <lineage>
        <taxon>Eukaryota</taxon>
        <taxon>Viridiplantae</taxon>
        <taxon>Streptophyta</taxon>
        <taxon>Embryophyta</taxon>
        <taxon>Tracheophyta</taxon>
        <taxon>Spermatophyta</taxon>
        <taxon>Magnoliopsida</taxon>
        <taxon>eudicotyledons</taxon>
        <taxon>Gunneridae</taxon>
        <taxon>Pentapetalae</taxon>
        <taxon>rosids</taxon>
        <taxon>malvids</taxon>
        <taxon>Brassicales</taxon>
        <taxon>Brassicaceae</taxon>
        <taxon>Camelineae</taxon>
        <taxon>Camelina</taxon>
    </lineage>
</organism>
<dbReference type="GeneID" id="104773109"/>
<dbReference type="PANTHER" id="PTHR33223:SF6">
    <property type="entry name" value="CCHC-TYPE DOMAIN-CONTAINING PROTEIN"/>
    <property type="match status" value="1"/>
</dbReference>
<feature type="domain" description="Retrotransposon gag" evidence="1">
    <location>
        <begin position="44"/>
        <end position="139"/>
    </location>
</feature>
<evidence type="ECO:0000313" key="2">
    <source>
        <dbReference type="Proteomes" id="UP000694864"/>
    </source>
</evidence>
<dbReference type="Pfam" id="PF03732">
    <property type="entry name" value="Retrotrans_gag"/>
    <property type="match status" value="1"/>
</dbReference>